<feature type="transmembrane region" description="Helical" evidence="1">
    <location>
        <begin position="80"/>
        <end position="98"/>
    </location>
</feature>
<accession>A0A4P6X917</accession>
<dbReference type="InterPro" id="IPR013901">
    <property type="entry name" value="Anthrone_oxy"/>
</dbReference>
<organism evidence="2 3">
    <name type="scientific">Hydrogenophaga pseudoflava</name>
    <name type="common">Pseudomonas carboxydoflava</name>
    <dbReference type="NCBI Taxonomy" id="47421"/>
    <lineage>
        <taxon>Bacteria</taxon>
        <taxon>Pseudomonadati</taxon>
        <taxon>Pseudomonadota</taxon>
        <taxon>Betaproteobacteria</taxon>
        <taxon>Burkholderiales</taxon>
        <taxon>Comamonadaceae</taxon>
        <taxon>Hydrogenophaga</taxon>
    </lineage>
</organism>
<dbReference type="KEGG" id="hpse:HPF_21370"/>
<name>A0A4P6X917_HYDPS</name>
<keyword evidence="1" id="KW-0812">Transmembrane</keyword>
<protein>
    <recommendedName>
        <fullName evidence="4">DUF1772 domain-containing protein</fullName>
    </recommendedName>
</protein>
<sequence length="160" mass="17059">MLATTLRFAGLFLTALLVGTMFGIWLGFNPAALSAGAYVEMQQNTIRALNVVLPALGLACIVLTAALAVVTRRDGRARSLLVVAALCLVAAGLITRFANQPINVLVMTWSAQAPASNWAELRDTWWQWHSLRTALAVGGFALALFAAVGQRTEPSHTRAA</sequence>
<dbReference type="RefSeq" id="WP_133157780.1">
    <property type="nucleotide sequence ID" value="NZ_CP037867.1"/>
</dbReference>
<proteinExistence type="predicted"/>
<evidence type="ECO:0000313" key="3">
    <source>
        <dbReference type="Proteomes" id="UP000293912"/>
    </source>
</evidence>
<evidence type="ECO:0000313" key="2">
    <source>
        <dbReference type="EMBL" id="QBM30254.1"/>
    </source>
</evidence>
<feature type="transmembrane region" description="Helical" evidence="1">
    <location>
        <begin position="46"/>
        <end position="68"/>
    </location>
</feature>
<dbReference type="Pfam" id="PF08592">
    <property type="entry name" value="Anthrone_oxy"/>
    <property type="match status" value="1"/>
</dbReference>
<feature type="transmembrane region" description="Helical" evidence="1">
    <location>
        <begin position="126"/>
        <end position="148"/>
    </location>
</feature>
<evidence type="ECO:0008006" key="4">
    <source>
        <dbReference type="Google" id="ProtNLM"/>
    </source>
</evidence>
<keyword evidence="3" id="KW-1185">Reference proteome</keyword>
<keyword evidence="1" id="KW-0472">Membrane</keyword>
<reference evidence="2 3" key="1">
    <citation type="submission" date="2019-03" db="EMBL/GenBank/DDBJ databases">
        <authorList>
            <person name="Sebastian G."/>
            <person name="Baumann P."/>
            <person name="Ruckert C."/>
            <person name="Kalinowski J."/>
            <person name="Nebel B."/>
            <person name="Takors R."/>
            <person name="Blombach B."/>
        </authorList>
    </citation>
    <scope>NUCLEOTIDE SEQUENCE [LARGE SCALE GENOMIC DNA]</scope>
    <source>
        <strain evidence="2 3">DSM 1084</strain>
    </source>
</reference>
<dbReference type="EMBL" id="CP037867">
    <property type="protein sequence ID" value="QBM30254.1"/>
    <property type="molecule type" value="Genomic_DNA"/>
</dbReference>
<dbReference type="AlphaFoldDB" id="A0A4P6X917"/>
<evidence type="ECO:0000256" key="1">
    <source>
        <dbReference type="SAM" id="Phobius"/>
    </source>
</evidence>
<dbReference type="Proteomes" id="UP000293912">
    <property type="component" value="Chromosome"/>
</dbReference>
<keyword evidence="1" id="KW-1133">Transmembrane helix</keyword>
<gene>
    <name evidence="2" type="ORF">HPF_21370</name>
</gene>